<dbReference type="GO" id="GO:0015031">
    <property type="term" value="P:protein transport"/>
    <property type="evidence" value="ECO:0007669"/>
    <property type="project" value="UniProtKB-KW"/>
</dbReference>
<dbReference type="PANTHER" id="PTHR33909">
    <property type="entry name" value="SEC TRANSLOCON ACCESSORY COMPLEX SUBUNIT YAJC"/>
    <property type="match status" value="1"/>
</dbReference>
<keyword evidence="7 10" id="KW-1133">Transmembrane helix</keyword>
<evidence type="ECO:0000256" key="8">
    <source>
        <dbReference type="ARBA" id="ARBA00023010"/>
    </source>
</evidence>
<accession>A0AAW5JR18</accession>
<protein>
    <submittedName>
        <fullName evidence="11">Preprotein translocase subunit YajC</fullName>
    </submittedName>
</protein>
<dbReference type="Proteomes" id="UP001204562">
    <property type="component" value="Unassembled WGS sequence"/>
</dbReference>
<evidence type="ECO:0000313" key="12">
    <source>
        <dbReference type="Proteomes" id="UP001204562"/>
    </source>
</evidence>
<dbReference type="Pfam" id="PF02699">
    <property type="entry name" value="YajC"/>
    <property type="match status" value="1"/>
</dbReference>
<comment type="caution">
    <text evidence="11">The sequence shown here is derived from an EMBL/GenBank/DDBJ whole genome shotgun (WGS) entry which is preliminary data.</text>
</comment>
<keyword evidence="8" id="KW-0811">Translocation</keyword>
<dbReference type="SMART" id="SM01323">
    <property type="entry name" value="YajC"/>
    <property type="match status" value="1"/>
</dbReference>
<keyword evidence="9 10" id="KW-0472">Membrane</keyword>
<keyword evidence="6" id="KW-0653">Protein transport</keyword>
<evidence type="ECO:0000313" key="11">
    <source>
        <dbReference type="EMBL" id="MCQ4771345.1"/>
    </source>
</evidence>
<evidence type="ECO:0000256" key="2">
    <source>
        <dbReference type="ARBA" id="ARBA00006742"/>
    </source>
</evidence>
<proteinExistence type="inferred from homology"/>
<gene>
    <name evidence="11" type="primary">yajC</name>
    <name evidence="11" type="ORF">NE579_12925</name>
</gene>
<reference evidence="11" key="1">
    <citation type="submission" date="2022-06" db="EMBL/GenBank/DDBJ databases">
        <title>Isolation of gut microbiota from human fecal samples.</title>
        <authorList>
            <person name="Pamer E.G."/>
            <person name="Barat B."/>
            <person name="Waligurski E."/>
            <person name="Medina S."/>
            <person name="Paddock L."/>
            <person name="Mostad J."/>
        </authorList>
    </citation>
    <scope>NUCLEOTIDE SEQUENCE</scope>
    <source>
        <strain evidence="11">DFI.9.91</strain>
    </source>
</reference>
<evidence type="ECO:0000256" key="10">
    <source>
        <dbReference type="SAM" id="Phobius"/>
    </source>
</evidence>
<evidence type="ECO:0000256" key="7">
    <source>
        <dbReference type="ARBA" id="ARBA00022989"/>
    </source>
</evidence>
<evidence type="ECO:0000256" key="5">
    <source>
        <dbReference type="ARBA" id="ARBA00022692"/>
    </source>
</evidence>
<dbReference type="RefSeq" id="WP_256304543.1">
    <property type="nucleotide sequence ID" value="NZ_JANFYS010000029.1"/>
</dbReference>
<organism evidence="11 12">
    <name type="scientific">Intestinimonas massiliensis</name>
    <name type="common">ex Afouda et al. 2020</name>
    <dbReference type="NCBI Taxonomy" id="1673721"/>
    <lineage>
        <taxon>Bacteria</taxon>
        <taxon>Bacillati</taxon>
        <taxon>Bacillota</taxon>
        <taxon>Clostridia</taxon>
        <taxon>Eubacteriales</taxon>
        <taxon>Intestinimonas</taxon>
    </lineage>
</organism>
<name>A0AAW5JR18_9FIRM</name>
<dbReference type="InterPro" id="IPR003849">
    <property type="entry name" value="Preprotein_translocase_YajC"/>
</dbReference>
<dbReference type="AlphaFoldDB" id="A0AAW5JR18"/>
<keyword evidence="4" id="KW-1003">Cell membrane</keyword>
<dbReference type="EMBL" id="JANFYS010000029">
    <property type="protein sequence ID" value="MCQ4771345.1"/>
    <property type="molecule type" value="Genomic_DNA"/>
</dbReference>
<comment type="similarity">
    <text evidence="2">Belongs to the YajC family.</text>
</comment>
<dbReference type="PRINTS" id="PR01853">
    <property type="entry name" value="YAJCTRNLCASE"/>
</dbReference>
<sequence>MEQFGTIGMIVVMLVIFYFMLIRPENKKKKQLNEMRSSLKVGDEITTIGGILGTICAVKDESIVIETGADRVRMEFAKWAISTKGAQTTEETK</sequence>
<evidence type="ECO:0000256" key="6">
    <source>
        <dbReference type="ARBA" id="ARBA00022927"/>
    </source>
</evidence>
<evidence type="ECO:0000256" key="3">
    <source>
        <dbReference type="ARBA" id="ARBA00022448"/>
    </source>
</evidence>
<keyword evidence="5 10" id="KW-0812">Transmembrane</keyword>
<evidence type="ECO:0000256" key="9">
    <source>
        <dbReference type="ARBA" id="ARBA00023136"/>
    </source>
</evidence>
<keyword evidence="3" id="KW-0813">Transport</keyword>
<dbReference type="GO" id="GO:0005886">
    <property type="term" value="C:plasma membrane"/>
    <property type="evidence" value="ECO:0007669"/>
    <property type="project" value="UniProtKB-SubCell"/>
</dbReference>
<evidence type="ECO:0000256" key="4">
    <source>
        <dbReference type="ARBA" id="ARBA00022475"/>
    </source>
</evidence>
<comment type="subcellular location">
    <subcellularLocation>
        <location evidence="1">Cell membrane</location>
        <topology evidence="1">Single-pass membrane protein</topology>
    </subcellularLocation>
</comment>
<evidence type="ECO:0000256" key="1">
    <source>
        <dbReference type="ARBA" id="ARBA00004162"/>
    </source>
</evidence>
<dbReference type="PANTHER" id="PTHR33909:SF1">
    <property type="entry name" value="SEC TRANSLOCON ACCESSORY COMPLEX SUBUNIT YAJC"/>
    <property type="match status" value="1"/>
</dbReference>
<dbReference type="NCBIfam" id="TIGR00739">
    <property type="entry name" value="yajC"/>
    <property type="match status" value="1"/>
</dbReference>
<feature type="transmembrane region" description="Helical" evidence="10">
    <location>
        <begin position="6"/>
        <end position="22"/>
    </location>
</feature>